<dbReference type="GO" id="GO:0051082">
    <property type="term" value="F:unfolded protein binding"/>
    <property type="evidence" value="ECO:0007669"/>
    <property type="project" value="TreeGrafter"/>
</dbReference>
<dbReference type="STRING" id="299467.A0A443S2X2"/>
<dbReference type="GO" id="GO:0005737">
    <property type="term" value="C:cytoplasm"/>
    <property type="evidence" value="ECO:0007669"/>
    <property type="project" value="TreeGrafter"/>
</dbReference>
<dbReference type="Proteomes" id="UP000288716">
    <property type="component" value="Unassembled WGS sequence"/>
</dbReference>
<dbReference type="PROSITE" id="PS51203">
    <property type="entry name" value="CS"/>
    <property type="match status" value="1"/>
</dbReference>
<sequence length="529" mass="61680">MLTPAFKLSQDDDYLFVDIKAPHAKVSETEIDFFDRQFRFYSKPYFLRYCLFGVILNLTFTVSCRLALPGRVIQNGDECVKWIADKNVFHVKVPKVCQGQHFEGLDMITKLLTVSDEMKAKRTVPGIEVVSTEYHDEVEQERVEEEEDFNWLQTEWSEKDDKSLLGEYYGFASKYAGVFARMADELACLVDIREPEKKSIAQRRQERHEIENKHFSDDHYLADLHEETEIPTLIATKLCWDTLDCSTEFTDDEKFKLKNLPWKQYLIDKNMKYHLVMGMVDILYAFAYETRVTEGEYSVESGWTITKLSSTLCWLELFNSLQETVVACVRRSLCYPLHRNWQLSIKIIQDVIKILEKGRSFVLKCFLRIHSIFNESGESRYILNDLYITDYCVWLQTVKTTTFSSLAEALKKVNVAKDEVNFDIDILEVASKSVLNDEKEYVDNEENIQLLRAMNVKKQNRHTNEESSEEESEESLEESSESENEDDSEAPTSNDEESSSESEDSSTEDETEESICLNTDKHKRSERIR</sequence>
<proteinExistence type="inferred from homology"/>
<feature type="domain" description="CS" evidence="4">
    <location>
        <begin position="1"/>
        <end position="106"/>
    </location>
</feature>
<gene>
    <name evidence="5" type="ORF">B4U80_00633</name>
</gene>
<dbReference type="InterPro" id="IPR039742">
    <property type="entry name" value="Shq1"/>
</dbReference>
<dbReference type="EMBL" id="NCKV01010463">
    <property type="protein sequence ID" value="RWS21882.1"/>
    <property type="molecule type" value="Genomic_DNA"/>
</dbReference>
<feature type="region of interest" description="Disordered" evidence="3">
    <location>
        <begin position="457"/>
        <end position="529"/>
    </location>
</feature>
<evidence type="ECO:0000313" key="5">
    <source>
        <dbReference type="EMBL" id="RWS21882.1"/>
    </source>
</evidence>
<dbReference type="AlphaFoldDB" id="A0A443S2X2"/>
<protein>
    <recommendedName>
        <fullName evidence="2">Protein SHQ1 homolog</fullName>
    </recommendedName>
</protein>
<evidence type="ECO:0000256" key="1">
    <source>
        <dbReference type="ARBA" id="ARBA00005607"/>
    </source>
</evidence>
<evidence type="ECO:0000256" key="2">
    <source>
        <dbReference type="ARBA" id="ARBA00013750"/>
    </source>
</evidence>
<dbReference type="InterPro" id="IPR008978">
    <property type="entry name" value="HSP20-like_chaperone"/>
</dbReference>
<dbReference type="PANTHER" id="PTHR12967:SF0">
    <property type="entry name" value="PROTEIN SHQ1 HOMOLOG"/>
    <property type="match status" value="1"/>
</dbReference>
<keyword evidence="6" id="KW-1185">Reference proteome</keyword>
<dbReference type="PANTHER" id="PTHR12967">
    <property type="entry name" value="PROTEIN SHQ1 HOMOLOG"/>
    <property type="match status" value="1"/>
</dbReference>
<reference evidence="5 6" key="1">
    <citation type="journal article" date="2018" name="Gigascience">
        <title>Genomes of trombidid mites reveal novel predicted allergens and laterally-transferred genes associated with secondary metabolism.</title>
        <authorList>
            <person name="Dong X."/>
            <person name="Chaisiri K."/>
            <person name="Xia D."/>
            <person name="Armstrong S.D."/>
            <person name="Fang Y."/>
            <person name="Donnelly M.J."/>
            <person name="Kadowaki T."/>
            <person name="McGarry J.W."/>
            <person name="Darby A.C."/>
            <person name="Makepeace B.L."/>
        </authorList>
    </citation>
    <scope>NUCLEOTIDE SEQUENCE [LARGE SCALE GENOMIC DNA]</scope>
    <source>
        <strain evidence="5">UoL-UT</strain>
    </source>
</reference>
<comment type="caution">
    <text evidence="5">The sequence shown here is derived from an EMBL/GenBank/DDBJ whole genome shotgun (WGS) entry which is preliminary data.</text>
</comment>
<evidence type="ECO:0000313" key="6">
    <source>
        <dbReference type="Proteomes" id="UP000288716"/>
    </source>
</evidence>
<name>A0A443S2X2_9ACAR</name>
<comment type="similarity">
    <text evidence="1">Belongs to the SHQ1 family.</text>
</comment>
<dbReference type="InterPro" id="IPR007052">
    <property type="entry name" value="CS_dom"/>
</dbReference>
<dbReference type="Pfam" id="PF04925">
    <property type="entry name" value="SHQ1"/>
    <property type="match status" value="1"/>
</dbReference>
<dbReference type="InterPro" id="IPR007009">
    <property type="entry name" value="Shq1_C"/>
</dbReference>
<evidence type="ECO:0000256" key="3">
    <source>
        <dbReference type="SAM" id="MobiDB-lite"/>
    </source>
</evidence>
<dbReference type="GO" id="GO:0000493">
    <property type="term" value="P:box H/ACA snoRNP assembly"/>
    <property type="evidence" value="ECO:0007669"/>
    <property type="project" value="InterPro"/>
</dbReference>
<accession>A0A443S2X2</accession>
<dbReference type="GO" id="GO:0005654">
    <property type="term" value="C:nucleoplasm"/>
    <property type="evidence" value="ECO:0007669"/>
    <property type="project" value="TreeGrafter"/>
</dbReference>
<dbReference type="InterPro" id="IPR048696">
    <property type="entry name" value="SHQ1-like_CS"/>
</dbReference>
<dbReference type="Pfam" id="PF21413">
    <property type="entry name" value="SHQ1-like_CS"/>
    <property type="match status" value="2"/>
</dbReference>
<dbReference type="Gene3D" id="2.60.40.790">
    <property type="match status" value="1"/>
</dbReference>
<organism evidence="5 6">
    <name type="scientific">Leptotrombidium deliense</name>
    <dbReference type="NCBI Taxonomy" id="299467"/>
    <lineage>
        <taxon>Eukaryota</taxon>
        <taxon>Metazoa</taxon>
        <taxon>Ecdysozoa</taxon>
        <taxon>Arthropoda</taxon>
        <taxon>Chelicerata</taxon>
        <taxon>Arachnida</taxon>
        <taxon>Acari</taxon>
        <taxon>Acariformes</taxon>
        <taxon>Trombidiformes</taxon>
        <taxon>Prostigmata</taxon>
        <taxon>Anystina</taxon>
        <taxon>Parasitengona</taxon>
        <taxon>Trombiculoidea</taxon>
        <taxon>Trombiculidae</taxon>
        <taxon>Leptotrombidium</taxon>
    </lineage>
</organism>
<evidence type="ECO:0000259" key="4">
    <source>
        <dbReference type="PROSITE" id="PS51203"/>
    </source>
</evidence>
<dbReference type="VEuPathDB" id="VectorBase:LDEU010158"/>
<dbReference type="OrthoDB" id="73639at2759"/>
<feature type="compositionally biased region" description="Acidic residues" evidence="3">
    <location>
        <begin position="466"/>
        <end position="513"/>
    </location>
</feature>